<organism evidence="1 2">
    <name type="scientific">Flavobacterium arcticum</name>
    <dbReference type="NCBI Taxonomy" id="1784713"/>
    <lineage>
        <taxon>Bacteria</taxon>
        <taxon>Pseudomonadati</taxon>
        <taxon>Bacteroidota</taxon>
        <taxon>Flavobacteriia</taxon>
        <taxon>Flavobacteriales</taxon>
        <taxon>Flavobacteriaceae</taxon>
        <taxon>Flavobacterium</taxon>
    </lineage>
</organism>
<dbReference type="AlphaFoldDB" id="A0A345HDS4"/>
<name>A0A345HDS4_9FLAO</name>
<dbReference type="EMBL" id="CP031188">
    <property type="protein sequence ID" value="AXG74734.1"/>
    <property type="molecule type" value="Genomic_DNA"/>
</dbReference>
<proteinExistence type="predicted"/>
<evidence type="ECO:0000313" key="1">
    <source>
        <dbReference type="EMBL" id="AXG74734.1"/>
    </source>
</evidence>
<dbReference type="KEGG" id="fat:DVK85_11030"/>
<reference evidence="1 2" key="1">
    <citation type="submission" date="2018-07" db="EMBL/GenBank/DDBJ databases">
        <title>Complete genome sequence of Flavobacterium arcticum type strain SM1502T.</title>
        <authorList>
            <person name="Li Y."/>
            <person name="Li D.-D."/>
        </authorList>
    </citation>
    <scope>NUCLEOTIDE SEQUENCE [LARGE SCALE GENOMIC DNA]</scope>
    <source>
        <strain evidence="1 2">SM1502</strain>
    </source>
</reference>
<sequence>MTVSDLLKQRNKKILERYHQLKQLKMKSNDAKKIISTEFNNLSLSTIDQVIYNKNYSNSPYSKE</sequence>
<dbReference type="Proteomes" id="UP000253951">
    <property type="component" value="Chromosome"/>
</dbReference>
<dbReference type="RefSeq" id="WP_114678492.1">
    <property type="nucleotide sequence ID" value="NZ_CP031188.1"/>
</dbReference>
<accession>A0A345HDS4</accession>
<keyword evidence="2" id="KW-1185">Reference proteome</keyword>
<gene>
    <name evidence="1" type="ORF">DVK85_11030</name>
</gene>
<protein>
    <submittedName>
        <fullName evidence="1">Uncharacterized protein</fullName>
    </submittedName>
</protein>
<evidence type="ECO:0000313" key="2">
    <source>
        <dbReference type="Proteomes" id="UP000253951"/>
    </source>
</evidence>